<dbReference type="EMBL" id="SFBI01000143">
    <property type="protein sequence ID" value="TRU33881.1"/>
    <property type="molecule type" value="Genomic_DNA"/>
</dbReference>
<dbReference type="InterPro" id="IPR056947">
    <property type="entry name" value="Pepco_dom"/>
</dbReference>
<evidence type="ECO:0000259" key="1">
    <source>
        <dbReference type="Pfam" id="PF24393"/>
    </source>
</evidence>
<accession>A0A552EHM6</accession>
<comment type="caution">
    <text evidence="2">The sequence shown here is derived from an EMBL/GenBank/DDBJ whole genome shotgun (WGS) entry which is preliminary data.</text>
</comment>
<name>A0A552EHM6_MICAE</name>
<gene>
    <name evidence="2" type="ORF">EWV92_16520</name>
</gene>
<organism evidence="2 3">
    <name type="scientific">Microcystis aeruginosa Ma_MB_S_20031200_S102</name>
    <dbReference type="NCBI Taxonomy" id="2486254"/>
    <lineage>
        <taxon>Bacteria</taxon>
        <taxon>Bacillati</taxon>
        <taxon>Cyanobacteriota</taxon>
        <taxon>Cyanophyceae</taxon>
        <taxon>Oscillatoriophycideae</taxon>
        <taxon>Chroococcales</taxon>
        <taxon>Microcystaceae</taxon>
        <taxon>Microcystis</taxon>
    </lineage>
</organism>
<dbReference type="AlphaFoldDB" id="A0A552EHM6"/>
<dbReference type="Pfam" id="PF24393">
    <property type="entry name" value="Pepco"/>
    <property type="match status" value="1"/>
</dbReference>
<dbReference type="Proteomes" id="UP000317708">
    <property type="component" value="Unassembled WGS sequence"/>
</dbReference>
<evidence type="ECO:0000313" key="3">
    <source>
        <dbReference type="Proteomes" id="UP000317708"/>
    </source>
</evidence>
<reference evidence="2 3" key="1">
    <citation type="submission" date="2019-01" db="EMBL/GenBank/DDBJ databases">
        <title>Coherence of Microcystis species and biogeography revealed through population genomics.</title>
        <authorList>
            <person name="Perez-Carrascal O.M."/>
            <person name="Terrat Y."/>
            <person name="Giani A."/>
            <person name="Fortin N."/>
            <person name="Tromas N."/>
            <person name="Shapiro B.J."/>
        </authorList>
    </citation>
    <scope>NUCLEOTIDE SEQUENCE [LARGE SCALE GENOMIC DNA]</scope>
    <source>
        <strain evidence="2">Ma_MB_S_20031200_S102</strain>
    </source>
</reference>
<evidence type="ECO:0000313" key="2">
    <source>
        <dbReference type="EMBL" id="TRU33881.1"/>
    </source>
</evidence>
<protein>
    <recommendedName>
        <fullName evidence="1">Pepco domain-containing protein</fullName>
    </recommendedName>
</protein>
<sequence>MSDDTILVRASDATVRRGDGPKELKVEVLAENVNLFLTQVETILQKAPDQVGNFHFTEFSVSAEVSADGKLVLFGSGVETGIKGGLTFKFQKKS</sequence>
<feature type="domain" description="Pepco" evidence="1">
    <location>
        <begin position="20"/>
        <end position="92"/>
    </location>
</feature>
<proteinExistence type="predicted"/>